<evidence type="ECO:0000259" key="3">
    <source>
        <dbReference type="SMART" id="SM01007"/>
    </source>
</evidence>
<organism evidence="4 5">
    <name type="scientific">Nocardioides hwasunensis</name>
    <dbReference type="NCBI Taxonomy" id="397258"/>
    <lineage>
        <taxon>Bacteria</taxon>
        <taxon>Bacillati</taxon>
        <taxon>Actinomycetota</taxon>
        <taxon>Actinomycetes</taxon>
        <taxon>Propionibacteriales</taxon>
        <taxon>Nocardioidaceae</taxon>
        <taxon>Nocardioides</taxon>
    </lineage>
</organism>
<gene>
    <name evidence="4" type="ORF">IEZ25_19215</name>
</gene>
<dbReference type="InterPro" id="IPR036409">
    <property type="entry name" value="Aldolase_II/adducin_N_sf"/>
</dbReference>
<dbReference type="SMART" id="SM01007">
    <property type="entry name" value="Aldolase_II"/>
    <property type="match status" value="1"/>
</dbReference>
<proteinExistence type="predicted"/>
<accession>A0ABR8MN91</accession>
<keyword evidence="1" id="KW-0479">Metal-binding</keyword>
<dbReference type="InterPro" id="IPR001303">
    <property type="entry name" value="Aldolase_II/adducin_N"/>
</dbReference>
<dbReference type="Gene3D" id="3.40.225.10">
    <property type="entry name" value="Class II aldolase/adducin N-terminal domain"/>
    <property type="match status" value="1"/>
</dbReference>
<dbReference type="EMBL" id="JACXYY010000009">
    <property type="protein sequence ID" value="MBD3916756.1"/>
    <property type="molecule type" value="Genomic_DNA"/>
</dbReference>
<dbReference type="InterPro" id="IPR050197">
    <property type="entry name" value="Aldolase_class_II_sugar_metab"/>
</dbReference>
<feature type="domain" description="Class II aldolase/adducin N-terminal" evidence="3">
    <location>
        <begin position="8"/>
        <end position="179"/>
    </location>
</feature>
<keyword evidence="2" id="KW-0456">Lyase</keyword>
<name>A0ABR8MN91_9ACTN</name>
<evidence type="ECO:0000256" key="1">
    <source>
        <dbReference type="ARBA" id="ARBA00022723"/>
    </source>
</evidence>
<keyword evidence="5" id="KW-1185">Reference proteome</keyword>
<evidence type="ECO:0000313" key="4">
    <source>
        <dbReference type="EMBL" id="MBD3916756.1"/>
    </source>
</evidence>
<dbReference type="Pfam" id="PF00596">
    <property type="entry name" value="Aldolase_II"/>
    <property type="match status" value="1"/>
</dbReference>
<comment type="caution">
    <text evidence="4">The sequence shown here is derived from an EMBL/GenBank/DDBJ whole genome shotgun (WGS) entry which is preliminary data.</text>
</comment>
<dbReference type="RefSeq" id="WP_191201095.1">
    <property type="nucleotide sequence ID" value="NZ_BAAAPA010000001.1"/>
</dbReference>
<dbReference type="SUPFAM" id="SSF53639">
    <property type="entry name" value="AraD/HMP-PK domain-like"/>
    <property type="match status" value="1"/>
</dbReference>
<evidence type="ECO:0000313" key="5">
    <source>
        <dbReference type="Proteomes" id="UP000649289"/>
    </source>
</evidence>
<sequence length="232" mass="25593">MAYEEQRDQVLMACRAMAAQGLGTGIGGHVSVRVPGEELYWTNRLSKTFEEMELEDIVLLDFEGRSADPDVVVSPGIDFHHGIYMLRPDVNAIVHTHGFWITAQAALGREPRVLHNMATYFRGRTALAPDDEIKSIAPAMKEGDVCIIIPWHGSITFGADIAEAAALHSTLDYVARLDVTAPPGTPEMPEEHVLAVEALLEKADYLNLTWELLQRKAARAFDGTYTTPLVQP</sequence>
<dbReference type="PANTHER" id="PTHR22789:SF0">
    <property type="entry name" value="3-OXO-TETRONATE 4-PHOSPHATE DECARBOXYLASE-RELATED"/>
    <property type="match status" value="1"/>
</dbReference>
<evidence type="ECO:0000256" key="2">
    <source>
        <dbReference type="ARBA" id="ARBA00023239"/>
    </source>
</evidence>
<dbReference type="PANTHER" id="PTHR22789">
    <property type="entry name" value="FUCULOSE PHOSPHATE ALDOLASE"/>
    <property type="match status" value="1"/>
</dbReference>
<protein>
    <submittedName>
        <fullName evidence="4">Class II aldolase/adducin family protein</fullName>
    </submittedName>
</protein>
<dbReference type="Proteomes" id="UP000649289">
    <property type="component" value="Unassembled WGS sequence"/>
</dbReference>
<reference evidence="4 5" key="1">
    <citation type="submission" date="2020-09" db="EMBL/GenBank/DDBJ databases">
        <title>novel species in genus Nocardioides.</title>
        <authorList>
            <person name="Zhang G."/>
        </authorList>
    </citation>
    <scope>NUCLEOTIDE SEQUENCE [LARGE SCALE GENOMIC DNA]</scope>
    <source>
        <strain evidence="4 5">19197</strain>
    </source>
</reference>